<accession>X1VJV0</accession>
<organism evidence="1">
    <name type="scientific">marine sediment metagenome</name>
    <dbReference type="NCBI Taxonomy" id="412755"/>
    <lineage>
        <taxon>unclassified sequences</taxon>
        <taxon>metagenomes</taxon>
        <taxon>ecological metagenomes</taxon>
    </lineage>
</organism>
<proteinExistence type="predicted"/>
<evidence type="ECO:0000313" key="1">
    <source>
        <dbReference type="EMBL" id="GAJ19247.1"/>
    </source>
</evidence>
<feature type="non-terminal residue" evidence="1">
    <location>
        <position position="1"/>
    </location>
</feature>
<reference evidence="1" key="1">
    <citation type="journal article" date="2014" name="Front. Microbiol.">
        <title>High frequency of phylogenetically diverse reductive dehalogenase-homologous genes in deep subseafloor sedimentary metagenomes.</title>
        <authorList>
            <person name="Kawai M."/>
            <person name="Futagami T."/>
            <person name="Toyoda A."/>
            <person name="Takaki Y."/>
            <person name="Nishi S."/>
            <person name="Hori S."/>
            <person name="Arai W."/>
            <person name="Tsubouchi T."/>
            <person name="Morono Y."/>
            <person name="Uchiyama I."/>
            <person name="Ito T."/>
            <person name="Fujiyama A."/>
            <person name="Inagaki F."/>
            <person name="Takami H."/>
        </authorList>
    </citation>
    <scope>NUCLEOTIDE SEQUENCE</scope>
    <source>
        <strain evidence="1">Expedition CK06-06</strain>
    </source>
</reference>
<sequence>VIFAATALGEESAVNKNATASPMLAIPKTVVRMSHSISWRL</sequence>
<comment type="caution">
    <text evidence="1">The sequence shown here is derived from an EMBL/GenBank/DDBJ whole genome shotgun (WGS) entry which is preliminary data.</text>
</comment>
<dbReference type="AlphaFoldDB" id="X1VJV0"/>
<gene>
    <name evidence="1" type="ORF">S12H4_55079</name>
</gene>
<protein>
    <submittedName>
        <fullName evidence="1">Uncharacterized protein</fullName>
    </submittedName>
</protein>
<dbReference type="EMBL" id="BARW01035293">
    <property type="protein sequence ID" value="GAJ19247.1"/>
    <property type="molecule type" value="Genomic_DNA"/>
</dbReference>
<name>X1VJV0_9ZZZZ</name>